<evidence type="ECO:0000256" key="5">
    <source>
        <dbReference type="PROSITE-ProRule" id="PRU00581"/>
    </source>
</evidence>
<dbReference type="PANTHER" id="PTHR22776:SF49">
    <property type="entry name" value="MARVEL DOMAIN-CONTAINING PROTEIN"/>
    <property type="match status" value="1"/>
</dbReference>
<dbReference type="Proteomes" id="UP000887567">
    <property type="component" value="Unplaced"/>
</dbReference>
<comment type="subcellular location">
    <subcellularLocation>
        <location evidence="1">Membrane</location>
        <topology evidence="1">Multi-pass membrane protein</topology>
    </subcellularLocation>
</comment>
<evidence type="ECO:0000256" key="6">
    <source>
        <dbReference type="SAM" id="Phobius"/>
    </source>
</evidence>
<evidence type="ECO:0000313" key="8">
    <source>
        <dbReference type="EnsemblMetazoa" id="XP_020911000.1"/>
    </source>
</evidence>
<dbReference type="PROSITE" id="PS51225">
    <property type="entry name" value="MARVEL"/>
    <property type="match status" value="1"/>
</dbReference>
<dbReference type="InterPro" id="IPR050578">
    <property type="entry name" value="MARVEL-CKLF_proteins"/>
</dbReference>
<dbReference type="AlphaFoldDB" id="A0A913XWN7"/>
<organism evidence="8 9">
    <name type="scientific">Exaiptasia diaphana</name>
    <name type="common">Tropical sea anemone</name>
    <name type="synonym">Aiptasia pulchella</name>
    <dbReference type="NCBI Taxonomy" id="2652724"/>
    <lineage>
        <taxon>Eukaryota</taxon>
        <taxon>Metazoa</taxon>
        <taxon>Cnidaria</taxon>
        <taxon>Anthozoa</taxon>
        <taxon>Hexacorallia</taxon>
        <taxon>Actiniaria</taxon>
        <taxon>Aiptasiidae</taxon>
        <taxon>Exaiptasia</taxon>
    </lineage>
</organism>
<keyword evidence="3 6" id="KW-1133">Transmembrane helix</keyword>
<evidence type="ECO:0000259" key="7">
    <source>
        <dbReference type="PROSITE" id="PS51225"/>
    </source>
</evidence>
<feature type="transmembrane region" description="Helical" evidence="6">
    <location>
        <begin position="82"/>
        <end position="105"/>
    </location>
</feature>
<evidence type="ECO:0000256" key="2">
    <source>
        <dbReference type="ARBA" id="ARBA00022692"/>
    </source>
</evidence>
<dbReference type="KEGG" id="epa:110248787"/>
<dbReference type="PANTHER" id="PTHR22776">
    <property type="entry name" value="MARVEL-CONTAINING POTENTIAL LIPID RAFT-ASSOCIATED PROTEIN"/>
    <property type="match status" value="1"/>
</dbReference>
<evidence type="ECO:0000256" key="4">
    <source>
        <dbReference type="ARBA" id="ARBA00023136"/>
    </source>
</evidence>
<dbReference type="GO" id="GO:0016020">
    <property type="term" value="C:membrane"/>
    <property type="evidence" value="ECO:0007669"/>
    <property type="project" value="UniProtKB-SubCell"/>
</dbReference>
<evidence type="ECO:0000256" key="1">
    <source>
        <dbReference type="ARBA" id="ARBA00004141"/>
    </source>
</evidence>
<name>A0A913XWN7_EXADI</name>
<dbReference type="GeneID" id="110248787"/>
<accession>A0A913XWN7</accession>
<feature type="transmembrane region" description="Helical" evidence="6">
    <location>
        <begin position="48"/>
        <end position="70"/>
    </location>
</feature>
<sequence>MVEMNTGYAKSIPGILKIVEFCLLLLSFSCISDCCYGGYGYGTWRSRISFFLAVAVIGWLIVGAIFVFFFFKLTEKVPQVNFNLVVFITSIVFAVLLLISASLVAKIADDLNYGGKFRWAGWDTMVAGIAFGFFAMVAFIVDVVMHIGAIKGGGGGGGGDSAPKA</sequence>
<dbReference type="EnsemblMetazoa" id="XM_021055341.1">
    <property type="protein sequence ID" value="XP_020911000.1"/>
    <property type="gene ID" value="LOC110248787"/>
</dbReference>
<proteinExistence type="predicted"/>
<protein>
    <recommendedName>
        <fullName evidence="7">MARVEL domain-containing protein</fullName>
    </recommendedName>
</protein>
<evidence type="ECO:0000313" key="9">
    <source>
        <dbReference type="Proteomes" id="UP000887567"/>
    </source>
</evidence>
<keyword evidence="4 5" id="KW-0472">Membrane</keyword>
<dbReference type="Pfam" id="PF01284">
    <property type="entry name" value="MARVEL"/>
    <property type="match status" value="1"/>
</dbReference>
<dbReference type="OMA" id="HIGAIKG"/>
<feature type="domain" description="MARVEL" evidence="7">
    <location>
        <begin position="8"/>
        <end position="151"/>
    </location>
</feature>
<dbReference type="RefSeq" id="XP_020911000.1">
    <property type="nucleotide sequence ID" value="XM_021055341.1"/>
</dbReference>
<keyword evidence="2 5" id="KW-0812">Transmembrane</keyword>
<feature type="transmembrane region" description="Helical" evidence="6">
    <location>
        <begin position="21"/>
        <end position="42"/>
    </location>
</feature>
<keyword evidence="9" id="KW-1185">Reference proteome</keyword>
<dbReference type="InterPro" id="IPR008253">
    <property type="entry name" value="Marvel"/>
</dbReference>
<feature type="transmembrane region" description="Helical" evidence="6">
    <location>
        <begin position="125"/>
        <end position="145"/>
    </location>
</feature>
<evidence type="ECO:0000256" key="3">
    <source>
        <dbReference type="ARBA" id="ARBA00022989"/>
    </source>
</evidence>
<reference evidence="8" key="1">
    <citation type="submission" date="2022-11" db="UniProtKB">
        <authorList>
            <consortium name="EnsemblMetazoa"/>
        </authorList>
    </citation>
    <scope>IDENTIFICATION</scope>
</reference>
<dbReference type="OrthoDB" id="5984420at2759"/>